<comment type="similarity">
    <text evidence="1">In the C-terminal section; belongs to the class-I pyridoxal-phosphate-dependent aminotransferase family.</text>
</comment>
<dbReference type="CDD" id="cd07377">
    <property type="entry name" value="WHTH_GntR"/>
    <property type="match status" value="1"/>
</dbReference>
<dbReference type="InterPro" id="IPR036388">
    <property type="entry name" value="WH-like_DNA-bd_sf"/>
</dbReference>
<dbReference type="Proteomes" id="UP000824633">
    <property type="component" value="Chromosome"/>
</dbReference>
<organism evidence="7 8">
    <name type="scientific">Clostridium gelidum</name>
    <dbReference type="NCBI Taxonomy" id="704125"/>
    <lineage>
        <taxon>Bacteria</taxon>
        <taxon>Bacillati</taxon>
        <taxon>Bacillota</taxon>
        <taxon>Clostridia</taxon>
        <taxon>Eubacteriales</taxon>
        <taxon>Clostridiaceae</taxon>
        <taxon>Clostridium</taxon>
    </lineage>
</organism>
<protein>
    <recommendedName>
        <fullName evidence="6">HTH gntR-type domain-containing protein</fullName>
    </recommendedName>
</protein>
<dbReference type="PROSITE" id="PS50949">
    <property type="entry name" value="HTH_GNTR"/>
    <property type="match status" value="1"/>
</dbReference>
<dbReference type="Pfam" id="PF00392">
    <property type="entry name" value="GntR"/>
    <property type="match status" value="1"/>
</dbReference>
<dbReference type="SMART" id="SM00345">
    <property type="entry name" value="HTH_GNTR"/>
    <property type="match status" value="1"/>
</dbReference>
<keyword evidence="3" id="KW-0805">Transcription regulation</keyword>
<name>A0ABN6J2E6_9CLOT</name>
<feature type="domain" description="HTH gntR-type" evidence="6">
    <location>
        <begin position="1"/>
        <end position="69"/>
    </location>
</feature>
<dbReference type="InterPro" id="IPR015421">
    <property type="entry name" value="PyrdxlP-dep_Trfase_major"/>
</dbReference>
<dbReference type="InterPro" id="IPR036390">
    <property type="entry name" value="WH_DNA-bd_sf"/>
</dbReference>
<sequence>MYKYLTLLNEIENMVKSGKYKQGERIPSIRSLSESYNCNKSTVIRTLTELERKHVLYSLPKSGYYVVISKNELKQGKKLVFDFSSSAPDPAVFPYLDFQHCINQAIDIYKNDLFIYGTPRGLPSLIDVVQKQLTNYQVFAKKQNIFITSGIQQALSILAAIPFPNNKKTILIVKCTL</sequence>
<proteinExistence type="inferred from homology"/>
<evidence type="ECO:0000313" key="8">
    <source>
        <dbReference type="Proteomes" id="UP000824633"/>
    </source>
</evidence>
<dbReference type="Gene3D" id="1.10.10.10">
    <property type="entry name" value="Winged helix-like DNA-binding domain superfamily/Winged helix DNA-binding domain"/>
    <property type="match status" value="1"/>
</dbReference>
<evidence type="ECO:0000256" key="4">
    <source>
        <dbReference type="ARBA" id="ARBA00023125"/>
    </source>
</evidence>
<dbReference type="InterPro" id="IPR015424">
    <property type="entry name" value="PyrdxlP-dep_Trfase"/>
</dbReference>
<dbReference type="InterPro" id="IPR000524">
    <property type="entry name" value="Tscrpt_reg_HTH_GntR"/>
</dbReference>
<keyword evidence="4" id="KW-0238">DNA-binding</keyword>
<dbReference type="PANTHER" id="PTHR46577:SF1">
    <property type="entry name" value="HTH-TYPE TRANSCRIPTIONAL REGULATORY PROTEIN GABR"/>
    <property type="match status" value="1"/>
</dbReference>
<evidence type="ECO:0000256" key="3">
    <source>
        <dbReference type="ARBA" id="ARBA00023015"/>
    </source>
</evidence>
<dbReference type="RefSeq" id="WP_224033694.1">
    <property type="nucleotide sequence ID" value="NZ_AP024849.1"/>
</dbReference>
<evidence type="ECO:0000256" key="1">
    <source>
        <dbReference type="ARBA" id="ARBA00005384"/>
    </source>
</evidence>
<dbReference type="SUPFAM" id="SSF53383">
    <property type="entry name" value="PLP-dependent transferases"/>
    <property type="match status" value="1"/>
</dbReference>
<accession>A0ABN6J2E6</accession>
<dbReference type="SUPFAM" id="SSF46785">
    <property type="entry name" value="Winged helix' DNA-binding domain"/>
    <property type="match status" value="1"/>
</dbReference>
<evidence type="ECO:0000256" key="5">
    <source>
        <dbReference type="ARBA" id="ARBA00023163"/>
    </source>
</evidence>
<dbReference type="Gene3D" id="3.40.640.10">
    <property type="entry name" value="Type I PLP-dependent aspartate aminotransferase-like (Major domain)"/>
    <property type="match status" value="1"/>
</dbReference>
<dbReference type="EMBL" id="AP024849">
    <property type="protein sequence ID" value="BCZ47348.1"/>
    <property type="molecule type" value="Genomic_DNA"/>
</dbReference>
<reference evidence="8" key="1">
    <citation type="submission" date="2021-07" db="EMBL/GenBank/DDBJ databases">
        <title>Complete genome sequencing of a Clostridium isolate.</title>
        <authorList>
            <person name="Ueki A."/>
            <person name="Tonouchi A."/>
        </authorList>
    </citation>
    <scope>NUCLEOTIDE SEQUENCE [LARGE SCALE GENOMIC DNA]</scope>
    <source>
        <strain evidence="8">C5S11</strain>
    </source>
</reference>
<evidence type="ECO:0000259" key="6">
    <source>
        <dbReference type="PROSITE" id="PS50949"/>
    </source>
</evidence>
<evidence type="ECO:0000313" key="7">
    <source>
        <dbReference type="EMBL" id="BCZ47348.1"/>
    </source>
</evidence>
<keyword evidence="8" id="KW-1185">Reference proteome</keyword>
<evidence type="ECO:0000256" key="2">
    <source>
        <dbReference type="ARBA" id="ARBA00022898"/>
    </source>
</evidence>
<keyword evidence="2" id="KW-0663">Pyridoxal phosphate</keyword>
<dbReference type="PANTHER" id="PTHR46577">
    <property type="entry name" value="HTH-TYPE TRANSCRIPTIONAL REGULATORY PROTEIN GABR"/>
    <property type="match status" value="1"/>
</dbReference>
<dbReference type="InterPro" id="IPR051446">
    <property type="entry name" value="HTH_trans_reg/aminotransferase"/>
</dbReference>
<keyword evidence="5" id="KW-0804">Transcription</keyword>
<gene>
    <name evidence="7" type="ORF">psyc5s11_34150</name>
</gene>